<gene>
    <name evidence="1" type="ORF">ACD_2C00172G0002</name>
</gene>
<reference evidence="1" key="1">
    <citation type="journal article" date="2012" name="Science">
        <title>Fermentation, hydrogen, and sulfur metabolism in multiple uncultivated bacterial phyla.</title>
        <authorList>
            <person name="Wrighton K.C."/>
            <person name="Thomas B.C."/>
            <person name="Sharon I."/>
            <person name="Miller C.S."/>
            <person name="Castelle C.J."/>
            <person name="VerBerkmoes N.C."/>
            <person name="Wilkins M.J."/>
            <person name="Hettich R.L."/>
            <person name="Lipton M.S."/>
            <person name="Williams K.H."/>
            <person name="Long P.E."/>
            <person name="Banfield J.F."/>
        </authorList>
    </citation>
    <scope>NUCLEOTIDE SEQUENCE [LARGE SCALE GENOMIC DNA]</scope>
</reference>
<protein>
    <submittedName>
        <fullName evidence="1">Uncharacterized protein</fullName>
    </submittedName>
</protein>
<dbReference type="EMBL" id="AMFJ01000172">
    <property type="protein sequence ID" value="EKE29454.1"/>
    <property type="molecule type" value="Genomic_DNA"/>
</dbReference>
<evidence type="ECO:0000313" key="1">
    <source>
        <dbReference type="EMBL" id="EKE29454.1"/>
    </source>
</evidence>
<dbReference type="AlphaFoldDB" id="K2GGB8"/>
<sequence>MDLIFCRNYNIPHHLNTLDRVFSHSGLSWKHQAIGLLHHRIEYIRDLSPCREWTFYHRLKKVGRNNYEFTDFKALGNHLSLVNRQRLNGNLYSQISSRDHDSIGNFDYLI</sequence>
<comment type="caution">
    <text evidence="1">The sequence shown here is derived from an EMBL/GenBank/DDBJ whole genome shotgun (WGS) entry which is preliminary data.</text>
</comment>
<organism evidence="1">
    <name type="scientific">uncultured bacterium</name>
    <name type="common">gcode 4</name>
    <dbReference type="NCBI Taxonomy" id="1234023"/>
    <lineage>
        <taxon>Bacteria</taxon>
        <taxon>environmental samples</taxon>
    </lineage>
</organism>
<name>K2GGB8_9BACT</name>
<accession>K2GGB8</accession>
<proteinExistence type="predicted"/>